<organism evidence="8 9">
    <name type="scientific">Tubulinosema ratisbonensis</name>
    <dbReference type="NCBI Taxonomy" id="291195"/>
    <lineage>
        <taxon>Eukaryota</taxon>
        <taxon>Fungi</taxon>
        <taxon>Fungi incertae sedis</taxon>
        <taxon>Microsporidia</taxon>
        <taxon>Tubulinosematoidea</taxon>
        <taxon>Tubulinosematidae</taxon>
        <taxon>Tubulinosema</taxon>
    </lineage>
</organism>
<dbReference type="PROSITE" id="PS50089">
    <property type="entry name" value="ZF_RING_2"/>
    <property type="match status" value="1"/>
</dbReference>
<gene>
    <name evidence="8" type="ORF">TUBRATIS_24610</name>
</gene>
<reference evidence="8 9" key="1">
    <citation type="submission" date="2018-10" db="EMBL/GenBank/DDBJ databases">
        <title>Draft genome sequence of the microsporidian Tubulinosema ratisbonensis.</title>
        <authorList>
            <person name="Polonais V."/>
            <person name="Peyretaillade E."/>
            <person name="Niehus S."/>
            <person name="Wawrzyniak I."/>
            <person name="Franchet A."/>
            <person name="Gaspin C."/>
            <person name="Reichstadt M."/>
            <person name="Belser C."/>
            <person name="Labadie K."/>
            <person name="Delbac F."/>
            <person name="Ferrandon D."/>
        </authorList>
    </citation>
    <scope>NUCLEOTIDE SEQUENCE [LARGE SCALE GENOMIC DNA]</scope>
    <source>
        <strain evidence="8 9">Franzen</strain>
    </source>
</reference>
<feature type="compositionally biased region" description="Polar residues" evidence="6">
    <location>
        <begin position="154"/>
        <end position="165"/>
    </location>
</feature>
<name>A0A437AJ23_9MICR</name>
<dbReference type="VEuPathDB" id="MicrosporidiaDB:TUBRATIS_24610"/>
<keyword evidence="2 4" id="KW-0863">Zinc-finger</keyword>
<keyword evidence="3" id="KW-0862">Zinc</keyword>
<keyword evidence="9" id="KW-1185">Reference proteome</keyword>
<dbReference type="Proteomes" id="UP000282876">
    <property type="component" value="Unassembled WGS sequence"/>
</dbReference>
<dbReference type="EMBL" id="RCSS01000648">
    <property type="protein sequence ID" value="RVD91098.1"/>
    <property type="molecule type" value="Genomic_DNA"/>
</dbReference>
<dbReference type="PROSITE" id="PS00518">
    <property type="entry name" value="ZF_RING_1"/>
    <property type="match status" value="1"/>
</dbReference>
<keyword evidence="1" id="KW-0479">Metal-binding</keyword>
<dbReference type="InterPro" id="IPR017907">
    <property type="entry name" value="Znf_RING_CS"/>
</dbReference>
<proteinExistence type="predicted"/>
<evidence type="ECO:0000256" key="6">
    <source>
        <dbReference type="SAM" id="MobiDB-lite"/>
    </source>
</evidence>
<dbReference type="GO" id="GO:0008270">
    <property type="term" value="F:zinc ion binding"/>
    <property type="evidence" value="ECO:0007669"/>
    <property type="project" value="UniProtKB-KW"/>
</dbReference>
<evidence type="ECO:0000313" key="8">
    <source>
        <dbReference type="EMBL" id="RVD91098.1"/>
    </source>
</evidence>
<evidence type="ECO:0000256" key="1">
    <source>
        <dbReference type="ARBA" id="ARBA00022723"/>
    </source>
</evidence>
<dbReference type="AlphaFoldDB" id="A0A437AJ23"/>
<evidence type="ECO:0000256" key="2">
    <source>
        <dbReference type="ARBA" id="ARBA00022771"/>
    </source>
</evidence>
<feature type="coiled-coil region" evidence="5">
    <location>
        <begin position="90"/>
        <end position="124"/>
    </location>
</feature>
<evidence type="ECO:0000313" key="9">
    <source>
        <dbReference type="Proteomes" id="UP000282876"/>
    </source>
</evidence>
<dbReference type="InterPro" id="IPR001841">
    <property type="entry name" value="Znf_RING"/>
</dbReference>
<sequence length="182" mass="21478">MKEEHILQILIYCQYCRTTTQPKYFLGDCSHLLCENCLSNFDYCKICKDSTNFILVEKDTKKKILKNPSENFNDSFKFTLFQLNSAVNLVYHYKEQIEIYKKLLKKAKNELELSKKSKKIVEESNENSFVNNRINQIYKRGRLNSMLSDKNRGKSNNKLNSSVTSASRITLERNKGLFRKKY</sequence>
<comment type="caution">
    <text evidence="8">The sequence shown here is derived from an EMBL/GenBank/DDBJ whole genome shotgun (WGS) entry which is preliminary data.</text>
</comment>
<evidence type="ECO:0000256" key="3">
    <source>
        <dbReference type="ARBA" id="ARBA00022833"/>
    </source>
</evidence>
<feature type="domain" description="RING-type" evidence="7">
    <location>
        <begin position="13"/>
        <end position="48"/>
    </location>
</feature>
<evidence type="ECO:0000256" key="4">
    <source>
        <dbReference type="PROSITE-ProRule" id="PRU00175"/>
    </source>
</evidence>
<protein>
    <submittedName>
        <fullName evidence="8">Zinc ring-type protein</fullName>
    </submittedName>
</protein>
<dbReference type="STRING" id="291195.A0A437AJ23"/>
<accession>A0A437AJ23</accession>
<evidence type="ECO:0000256" key="5">
    <source>
        <dbReference type="SAM" id="Coils"/>
    </source>
</evidence>
<evidence type="ECO:0000259" key="7">
    <source>
        <dbReference type="PROSITE" id="PS50089"/>
    </source>
</evidence>
<feature type="region of interest" description="Disordered" evidence="6">
    <location>
        <begin position="145"/>
        <end position="165"/>
    </location>
</feature>
<keyword evidence="5" id="KW-0175">Coiled coil</keyword>
<dbReference type="OrthoDB" id="2186863at2759"/>